<name>A0A1R1S2J5_9BACI</name>
<proteinExistence type="predicted"/>
<evidence type="ECO:0000313" key="2">
    <source>
        <dbReference type="Proteomes" id="UP000187367"/>
    </source>
</evidence>
<dbReference type="AlphaFoldDB" id="A0A1R1S2J5"/>
<accession>A0A1R1S2J5</accession>
<evidence type="ECO:0000313" key="1">
    <source>
        <dbReference type="EMBL" id="OMI02954.1"/>
    </source>
</evidence>
<keyword evidence="2" id="KW-1185">Reference proteome</keyword>
<comment type="caution">
    <text evidence="1">The sequence shown here is derived from an EMBL/GenBank/DDBJ whole genome shotgun (WGS) entry which is preliminary data.</text>
</comment>
<organism evidence="1 2">
    <name type="scientific">Bacillus swezeyi</name>
    <dbReference type="NCBI Taxonomy" id="1925020"/>
    <lineage>
        <taxon>Bacteria</taxon>
        <taxon>Bacillati</taxon>
        <taxon>Bacillota</taxon>
        <taxon>Bacilli</taxon>
        <taxon>Bacillales</taxon>
        <taxon>Bacillaceae</taxon>
        <taxon>Bacillus</taxon>
    </lineage>
</organism>
<sequence length="105" mass="12185">MKQSLVALPCCQKRQTDHPLSPDKFGEWSILTRLIKSRNAASFRFFFILAVLFNHDMCKTIHSDERPSRFLIKKLSHPESRNLLRTSVFPSKIKEKSLLKEKANG</sequence>
<protein>
    <submittedName>
        <fullName evidence="1">Uncharacterized protein</fullName>
    </submittedName>
</protein>
<reference evidence="1 2" key="1">
    <citation type="submission" date="2017-01" db="EMBL/GenBank/DDBJ databases">
        <title>Bacillus phylogenomics.</title>
        <authorList>
            <person name="Dunlap C."/>
        </authorList>
    </citation>
    <scope>NUCLEOTIDE SEQUENCE [LARGE SCALE GENOMIC DNA]</scope>
    <source>
        <strain evidence="1 2">NRRL B-41282</strain>
    </source>
</reference>
<dbReference type="Proteomes" id="UP000187367">
    <property type="component" value="Unassembled WGS sequence"/>
</dbReference>
<dbReference type="EMBL" id="MTJL01000030">
    <property type="protein sequence ID" value="OMI02954.1"/>
    <property type="molecule type" value="Genomic_DNA"/>
</dbReference>
<accession>A0A1R1QG60</accession>
<gene>
    <name evidence="1" type="ORF">BW143_15845</name>
</gene>